<keyword evidence="2" id="KW-1185">Reference proteome</keyword>
<dbReference type="EMBL" id="SNXK01000008">
    <property type="protein sequence ID" value="TDP31522.1"/>
    <property type="molecule type" value="Genomic_DNA"/>
</dbReference>
<reference evidence="1 2" key="1">
    <citation type="submission" date="2019-03" db="EMBL/GenBank/DDBJ databases">
        <title>Genomic Encyclopedia of Type Strains, Phase IV (KMG-IV): sequencing the most valuable type-strain genomes for metagenomic binning, comparative biology and taxonomic classification.</title>
        <authorList>
            <person name="Goeker M."/>
        </authorList>
    </citation>
    <scope>NUCLEOTIDE SEQUENCE [LARGE SCALE GENOMIC DNA]</scope>
    <source>
        <strain evidence="1 2">DSM 44496</strain>
    </source>
</reference>
<dbReference type="AlphaFoldDB" id="A0A4V3CMU3"/>
<gene>
    <name evidence="1" type="ORF">DFR75_108127</name>
</gene>
<evidence type="ECO:0000313" key="1">
    <source>
        <dbReference type="EMBL" id="TDP31522.1"/>
    </source>
</evidence>
<proteinExistence type="predicted"/>
<protein>
    <submittedName>
        <fullName evidence="1">Uncharacterized protein</fullName>
    </submittedName>
</protein>
<dbReference type="Proteomes" id="UP000295087">
    <property type="component" value="Unassembled WGS sequence"/>
</dbReference>
<organism evidence="1 2">
    <name type="scientific">Nocardia ignorata</name>
    <dbReference type="NCBI Taxonomy" id="145285"/>
    <lineage>
        <taxon>Bacteria</taxon>
        <taxon>Bacillati</taxon>
        <taxon>Actinomycetota</taxon>
        <taxon>Actinomycetes</taxon>
        <taxon>Mycobacteriales</taxon>
        <taxon>Nocardiaceae</taxon>
        <taxon>Nocardia</taxon>
    </lineage>
</organism>
<comment type="caution">
    <text evidence="1">The sequence shown here is derived from an EMBL/GenBank/DDBJ whole genome shotgun (WGS) entry which is preliminary data.</text>
</comment>
<accession>A0A4V3CMU3</accession>
<sequence>MHLFPEKFDALVIAAAVAAAAATPSEDEVRRYTDRVLGPRPPISLEIRSCGLNTIATGLRSRPPSRHWRWAEMPKRVARSPLRRNISSQPGR</sequence>
<name>A0A4V3CMU3_NOCIG</name>
<evidence type="ECO:0000313" key="2">
    <source>
        <dbReference type="Proteomes" id="UP000295087"/>
    </source>
</evidence>